<dbReference type="InterPro" id="IPR008538">
    <property type="entry name" value="Uma2"/>
</dbReference>
<proteinExistence type="predicted"/>
<protein>
    <submittedName>
        <fullName evidence="2">Uma2 family endonuclease</fullName>
    </submittedName>
</protein>
<sequence length="211" mass="23663">MIALRPIPRRPARHQLTVDDLADVADNGERYELVAGQLDVSPAPPLPHVRMQTRLCWLLCTAASGGFEVQTGPGLVLKRGGEHHRIPDVCVKRDEPVSPDPYGYHYLTHPPLLAVEIVSPASSIRDYEFKTLEYARFGIPAYWIVDIASGETAITELRRRGEDYHEVRHAAGTEVFETDHPFPVRMVPRWLLADGDWRSHLGGRETTGSRA</sequence>
<dbReference type="EMBL" id="JBHTBH010000003">
    <property type="protein sequence ID" value="MFC7327564.1"/>
    <property type="molecule type" value="Genomic_DNA"/>
</dbReference>
<evidence type="ECO:0000313" key="3">
    <source>
        <dbReference type="Proteomes" id="UP001596540"/>
    </source>
</evidence>
<dbReference type="SUPFAM" id="SSF52980">
    <property type="entry name" value="Restriction endonuclease-like"/>
    <property type="match status" value="1"/>
</dbReference>
<keyword evidence="2" id="KW-0378">Hydrolase</keyword>
<dbReference type="InterPro" id="IPR012296">
    <property type="entry name" value="Nuclease_put_TT1808"/>
</dbReference>
<dbReference type="PANTHER" id="PTHR34107">
    <property type="entry name" value="SLL0198 PROTEIN-RELATED"/>
    <property type="match status" value="1"/>
</dbReference>
<reference evidence="3" key="1">
    <citation type="journal article" date="2019" name="Int. J. Syst. Evol. Microbiol.">
        <title>The Global Catalogue of Microorganisms (GCM) 10K type strain sequencing project: providing services to taxonomists for standard genome sequencing and annotation.</title>
        <authorList>
            <consortium name="The Broad Institute Genomics Platform"/>
            <consortium name="The Broad Institute Genome Sequencing Center for Infectious Disease"/>
            <person name="Wu L."/>
            <person name="Ma J."/>
        </authorList>
    </citation>
    <scope>NUCLEOTIDE SEQUENCE [LARGE SCALE GENOMIC DNA]</scope>
    <source>
        <strain evidence="3">CGMCC 4.7382</strain>
    </source>
</reference>
<dbReference type="PANTHER" id="PTHR34107:SF2">
    <property type="entry name" value="SLL0888 PROTEIN"/>
    <property type="match status" value="1"/>
</dbReference>
<dbReference type="GO" id="GO:0004519">
    <property type="term" value="F:endonuclease activity"/>
    <property type="evidence" value="ECO:0007669"/>
    <property type="project" value="UniProtKB-KW"/>
</dbReference>
<feature type="domain" description="Putative restriction endonuclease" evidence="1">
    <location>
        <begin position="25"/>
        <end position="183"/>
    </location>
</feature>
<name>A0ABW2KE66_9ACTN</name>
<evidence type="ECO:0000313" key="2">
    <source>
        <dbReference type="EMBL" id="MFC7327564.1"/>
    </source>
</evidence>
<dbReference type="InterPro" id="IPR011335">
    <property type="entry name" value="Restrct_endonuc-II-like"/>
</dbReference>
<comment type="caution">
    <text evidence="2">The sequence shown here is derived from an EMBL/GenBank/DDBJ whole genome shotgun (WGS) entry which is preliminary data.</text>
</comment>
<keyword evidence="3" id="KW-1185">Reference proteome</keyword>
<dbReference type="CDD" id="cd06260">
    <property type="entry name" value="DUF820-like"/>
    <property type="match status" value="1"/>
</dbReference>
<dbReference type="Proteomes" id="UP001596540">
    <property type="component" value="Unassembled WGS sequence"/>
</dbReference>
<gene>
    <name evidence="2" type="ORF">ACFQRF_07385</name>
</gene>
<dbReference type="Pfam" id="PF05685">
    <property type="entry name" value="Uma2"/>
    <property type="match status" value="1"/>
</dbReference>
<keyword evidence="2" id="KW-0540">Nuclease</keyword>
<evidence type="ECO:0000259" key="1">
    <source>
        <dbReference type="Pfam" id="PF05685"/>
    </source>
</evidence>
<keyword evidence="2" id="KW-0255">Endonuclease</keyword>
<accession>A0ABW2KE66</accession>
<organism evidence="2 3">
    <name type="scientific">Marinactinospora rubrisoli</name>
    <dbReference type="NCBI Taxonomy" id="2715399"/>
    <lineage>
        <taxon>Bacteria</taxon>
        <taxon>Bacillati</taxon>
        <taxon>Actinomycetota</taxon>
        <taxon>Actinomycetes</taxon>
        <taxon>Streptosporangiales</taxon>
        <taxon>Nocardiopsidaceae</taxon>
        <taxon>Marinactinospora</taxon>
    </lineage>
</organism>
<dbReference type="RefSeq" id="WP_379869936.1">
    <property type="nucleotide sequence ID" value="NZ_JBHTBH010000003.1"/>
</dbReference>
<dbReference type="Gene3D" id="3.90.1570.10">
    <property type="entry name" value="tt1808, chain A"/>
    <property type="match status" value="1"/>
</dbReference>